<dbReference type="Gene3D" id="3.60.21.10">
    <property type="match status" value="1"/>
</dbReference>
<evidence type="ECO:0000256" key="4">
    <source>
        <dbReference type="ARBA" id="ARBA00025742"/>
    </source>
</evidence>
<gene>
    <name evidence="5" type="primary">cpdA</name>
    <name evidence="7" type="ORF">EDC46_1216</name>
</gene>
<dbReference type="HAMAP" id="MF_00905">
    <property type="entry name" value="cAMP_phosphodiest_CpdA"/>
    <property type="match status" value="1"/>
</dbReference>
<feature type="domain" description="Calcineurin-like phosphoesterase" evidence="6">
    <location>
        <begin position="10"/>
        <end position="202"/>
    </location>
</feature>
<keyword evidence="5" id="KW-0114">cAMP</keyword>
<dbReference type="PANTHER" id="PTHR42988:SF2">
    <property type="entry name" value="CYCLIC NUCLEOTIDE PHOSPHODIESTERASE CBUA0032-RELATED"/>
    <property type="match status" value="1"/>
</dbReference>
<dbReference type="PANTHER" id="PTHR42988">
    <property type="entry name" value="PHOSPHOHYDROLASE"/>
    <property type="match status" value="1"/>
</dbReference>
<dbReference type="InterPro" id="IPR029052">
    <property type="entry name" value="Metallo-depent_PP-like"/>
</dbReference>
<keyword evidence="5" id="KW-0547">Nucleotide-binding</keyword>
<comment type="catalytic activity">
    <reaction evidence="5">
        <text>3',5'-cyclic AMP + H2O = AMP + H(+)</text>
        <dbReference type="Rhea" id="RHEA:25277"/>
        <dbReference type="ChEBI" id="CHEBI:15377"/>
        <dbReference type="ChEBI" id="CHEBI:15378"/>
        <dbReference type="ChEBI" id="CHEBI:58165"/>
        <dbReference type="ChEBI" id="CHEBI:456215"/>
        <dbReference type="EC" id="3.1.4.53"/>
    </reaction>
</comment>
<dbReference type="GO" id="GO:0046872">
    <property type="term" value="F:metal ion binding"/>
    <property type="evidence" value="ECO:0007669"/>
    <property type="project" value="UniProtKB-UniRule"/>
</dbReference>
<comment type="caution">
    <text evidence="7">The sequence shown here is derived from an EMBL/GenBank/DDBJ whole genome shotgun (WGS) entry which is preliminary data.</text>
</comment>
<dbReference type="SUPFAM" id="SSF56300">
    <property type="entry name" value="Metallo-dependent phosphatases"/>
    <property type="match status" value="1"/>
</dbReference>
<comment type="function">
    <text evidence="5">Hydrolyzes cAMP to 5'-AMP. Plays an important regulatory role in modulating the intracellular concentration of cAMP, thereby influencing cAMP-dependent processes.</text>
</comment>
<keyword evidence="8" id="KW-1185">Reference proteome</keyword>
<dbReference type="GO" id="GO:0004115">
    <property type="term" value="F:3',5'-cyclic-AMP phosphodiesterase activity"/>
    <property type="evidence" value="ECO:0007669"/>
    <property type="project" value="UniProtKB-UniRule"/>
</dbReference>
<feature type="binding site" evidence="5">
    <location>
        <position position="89"/>
    </location>
    <ligand>
        <name>Fe cation</name>
        <dbReference type="ChEBI" id="CHEBI:24875"/>
        <label>2</label>
    </ligand>
</feature>
<feature type="binding site" evidence="5">
    <location>
        <position position="19"/>
    </location>
    <ligand>
        <name>AMP</name>
        <dbReference type="ChEBI" id="CHEBI:456215"/>
    </ligand>
</feature>
<evidence type="ECO:0000256" key="5">
    <source>
        <dbReference type="HAMAP-Rule" id="MF_00905"/>
    </source>
</evidence>
<feature type="binding site" evidence="5">
    <location>
        <position position="17"/>
    </location>
    <ligand>
        <name>Fe cation</name>
        <dbReference type="ChEBI" id="CHEBI:24875"/>
        <label>1</label>
    </ligand>
</feature>
<dbReference type="NCBIfam" id="NF008359">
    <property type="entry name" value="PRK11148.1"/>
    <property type="match status" value="1"/>
</dbReference>
<dbReference type="InterPro" id="IPR046379">
    <property type="entry name" value="cAMP_phosphodiest_CpdA"/>
</dbReference>
<feature type="binding site" evidence="5">
    <location>
        <position position="160"/>
    </location>
    <ligand>
        <name>Fe cation</name>
        <dbReference type="ChEBI" id="CHEBI:24875"/>
        <label>2</label>
    </ligand>
</feature>
<feature type="binding site" evidence="5">
    <location>
        <position position="201"/>
    </location>
    <ligand>
        <name>AMP</name>
        <dbReference type="ChEBI" id="CHEBI:456215"/>
    </ligand>
</feature>
<feature type="binding site" evidence="5">
    <location>
        <position position="59"/>
    </location>
    <ligand>
        <name>Fe cation</name>
        <dbReference type="ChEBI" id="CHEBI:24875"/>
        <label>1</label>
    </ligand>
</feature>
<feature type="binding site" evidence="5">
    <location>
        <begin position="89"/>
        <end position="90"/>
    </location>
    <ligand>
        <name>AMP</name>
        <dbReference type="ChEBI" id="CHEBI:456215"/>
    </ligand>
</feature>
<comment type="cofactor">
    <cofactor evidence="5">
        <name>Fe(2+)</name>
        <dbReference type="ChEBI" id="CHEBI:29033"/>
    </cofactor>
    <text evidence="5">Binds 2 Fe(2+) ions per subunit.</text>
</comment>
<feature type="binding site" evidence="5">
    <location>
        <position position="59"/>
    </location>
    <ligand>
        <name>Fe cation</name>
        <dbReference type="ChEBI" id="CHEBI:24875"/>
        <label>2</label>
    </ligand>
</feature>
<evidence type="ECO:0000256" key="1">
    <source>
        <dbReference type="ARBA" id="ARBA00022723"/>
    </source>
</evidence>
<proteinExistence type="inferred from homology"/>
<keyword evidence="3 5" id="KW-0408">Iron</keyword>
<dbReference type="InterPro" id="IPR050884">
    <property type="entry name" value="CNP_phosphodiesterase-III"/>
</dbReference>
<organism evidence="7 8">
    <name type="scientific">Vespertiliibacter pulmonis</name>
    <dbReference type="NCBI Taxonomy" id="1443036"/>
    <lineage>
        <taxon>Bacteria</taxon>
        <taxon>Pseudomonadati</taxon>
        <taxon>Pseudomonadota</taxon>
        <taxon>Gammaproteobacteria</taxon>
        <taxon>Pasteurellales</taxon>
        <taxon>Pasteurellaceae</taxon>
        <taxon>Vespertiliibacter</taxon>
    </lineage>
</organism>
<dbReference type="OrthoDB" id="9784378at2"/>
<evidence type="ECO:0000256" key="3">
    <source>
        <dbReference type="ARBA" id="ARBA00023004"/>
    </source>
</evidence>
<dbReference type="EC" id="3.1.4.53" evidence="5"/>
<evidence type="ECO:0000313" key="8">
    <source>
        <dbReference type="Proteomes" id="UP000281691"/>
    </source>
</evidence>
<dbReference type="CDD" id="cd07402">
    <property type="entry name" value="MPP_GpdQ"/>
    <property type="match status" value="1"/>
</dbReference>
<evidence type="ECO:0000313" key="7">
    <source>
        <dbReference type="EMBL" id="RPE83523.1"/>
    </source>
</evidence>
<reference evidence="7 8" key="1">
    <citation type="submission" date="2018-11" db="EMBL/GenBank/DDBJ databases">
        <title>Genomic Encyclopedia of Type Strains, Phase IV (KMG-IV): sequencing the most valuable type-strain genomes for metagenomic binning, comparative biology and taxonomic classification.</title>
        <authorList>
            <person name="Goeker M."/>
        </authorList>
    </citation>
    <scope>NUCLEOTIDE SEQUENCE [LARGE SCALE GENOMIC DNA]</scope>
    <source>
        <strain evidence="7 8">DSM 27238</strain>
    </source>
</reference>
<dbReference type="GO" id="GO:0000166">
    <property type="term" value="F:nucleotide binding"/>
    <property type="evidence" value="ECO:0007669"/>
    <property type="project" value="UniProtKB-UniRule"/>
</dbReference>
<keyword evidence="2 5" id="KW-0378">Hydrolase</keyword>
<dbReference type="EMBL" id="RKQP01000003">
    <property type="protein sequence ID" value="RPE83523.1"/>
    <property type="molecule type" value="Genomic_DNA"/>
</dbReference>
<keyword evidence="1 5" id="KW-0479">Metal-binding</keyword>
<feature type="binding site" evidence="5">
    <location>
        <position position="199"/>
    </location>
    <ligand>
        <name>Fe cation</name>
        <dbReference type="ChEBI" id="CHEBI:24875"/>
        <label>2</label>
    </ligand>
</feature>
<name>A0A3N4VPN0_9PAST</name>
<dbReference type="AlphaFoldDB" id="A0A3N4VPN0"/>
<evidence type="ECO:0000259" key="6">
    <source>
        <dbReference type="Pfam" id="PF00149"/>
    </source>
</evidence>
<protein>
    <recommendedName>
        <fullName evidence="5">3',5'-cyclic adenosine monophosphate phosphodiesterase CpdA</fullName>
        <shortName evidence="5">3',5'-cyclic AMP phosphodiesterase</shortName>
        <shortName evidence="5">cAMP phosphodiesterase</shortName>
        <ecNumber evidence="5">3.1.4.53</ecNumber>
    </recommendedName>
</protein>
<comment type="similarity">
    <text evidence="4 5">Belongs to the cyclic nucleotide phosphodiesterase class-III family.</text>
</comment>
<evidence type="ECO:0000256" key="2">
    <source>
        <dbReference type="ARBA" id="ARBA00022801"/>
    </source>
</evidence>
<feature type="binding site" evidence="5">
    <location>
        <position position="19"/>
    </location>
    <ligand>
        <name>Fe cation</name>
        <dbReference type="ChEBI" id="CHEBI:24875"/>
        <label>1</label>
    </ligand>
</feature>
<dbReference type="InterPro" id="IPR004843">
    <property type="entry name" value="Calcineurin-like_PHP"/>
</dbReference>
<feature type="binding site" evidence="5">
    <location>
        <position position="59"/>
    </location>
    <ligand>
        <name>AMP</name>
        <dbReference type="ChEBI" id="CHEBI:456215"/>
    </ligand>
</feature>
<dbReference type="InterPro" id="IPR026575">
    <property type="entry name" value="GpdQ/CpdA-like"/>
</dbReference>
<feature type="binding site" evidence="5">
    <location>
        <position position="201"/>
    </location>
    <ligand>
        <name>Fe cation</name>
        <dbReference type="ChEBI" id="CHEBI:24875"/>
        <label>1</label>
    </ligand>
</feature>
<dbReference type="Proteomes" id="UP000281691">
    <property type="component" value="Unassembled WGS sequence"/>
</dbReference>
<dbReference type="Pfam" id="PF00149">
    <property type="entry name" value="Metallophos"/>
    <property type="match status" value="1"/>
</dbReference>
<dbReference type="RefSeq" id="WP_124211379.1">
    <property type="nucleotide sequence ID" value="NZ_CP016615.1"/>
</dbReference>
<accession>A0A3N4VPN0</accession>
<sequence length="271" mass="30813">MYDFPDLKSIRILQITDPHLFTNEAGELLGVPTIQSFQAVLEAILQSSFEFDFVLATGDLVQDHHSGAYHRFAQMVKLLEKPLFWIEGNHDIQPDMSEILASYSQIQPHKQILAGEKWQLILLDSHLANVPKGELSSAELNSLAQKLAEYPDRYTLIVLHHNILPTNSAWLDQHSLANANELAEVLKPYPKVKAILHGHIHQEVDSEWQGYRILSTPSTCVQFKPNCNEFTLDPISQGWREITLHSDGRIETVVKRLDTNNFLPNFKALGY</sequence>